<organism evidence="5 6">
    <name type="scientific">Pseudolycoriella hygida</name>
    <dbReference type="NCBI Taxonomy" id="35572"/>
    <lineage>
        <taxon>Eukaryota</taxon>
        <taxon>Metazoa</taxon>
        <taxon>Ecdysozoa</taxon>
        <taxon>Arthropoda</taxon>
        <taxon>Hexapoda</taxon>
        <taxon>Insecta</taxon>
        <taxon>Pterygota</taxon>
        <taxon>Neoptera</taxon>
        <taxon>Endopterygota</taxon>
        <taxon>Diptera</taxon>
        <taxon>Nematocera</taxon>
        <taxon>Sciaroidea</taxon>
        <taxon>Sciaridae</taxon>
        <taxon>Pseudolycoriella</taxon>
    </lineage>
</organism>
<dbReference type="SUPFAM" id="SSF53335">
    <property type="entry name" value="S-adenosyl-L-methionine-dependent methyltransferases"/>
    <property type="match status" value="1"/>
</dbReference>
<dbReference type="PANTHER" id="PTHR32319">
    <property type="entry name" value="BACTERIAL HEMOLYSIN-LIKE PROTEIN"/>
    <property type="match status" value="1"/>
</dbReference>
<dbReference type="NCBIfam" id="TIGR00478">
    <property type="entry name" value="tly"/>
    <property type="match status" value="1"/>
</dbReference>
<comment type="caution">
    <text evidence="5">The sequence shown here is derived from an EMBL/GenBank/DDBJ whole genome shotgun (WGS) entry which is preliminary data.</text>
</comment>
<dbReference type="InterPro" id="IPR002877">
    <property type="entry name" value="RNA_MeTrfase_FtsJ_dom"/>
</dbReference>
<comment type="similarity">
    <text evidence="2">Belongs to the TlyA family.</text>
</comment>
<dbReference type="InterPro" id="IPR036986">
    <property type="entry name" value="S4_RNA-bd_sf"/>
</dbReference>
<reference evidence="5" key="1">
    <citation type="submission" date="2022-07" db="EMBL/GenBank/DDBJ databases">
        <authorList>
            <person name="Trinca V."/>
            <person name="Uliana J.V.C."/>
            <person name="Torres T.T."/>
            <person name="Ward R.J."/>
            <person name="Monesi N."/>
        </authorList>
    </citation>
    <scope>NUCLEOTIDE SEQUENCE</scope>
    <source>
        <strain evidence="5">HSMRA1968</strain>
        <tissue evidence="5">Whole embryos</tissue>
    </source>
</reference>
<protein>
    <submittedName>
        <fullName evidence="5">16S/23S rRNA (Cytidine-2'-O)-methyltransferase TlyA</fullName>
    </submittedName>
</protein>
<dbReference type="CDD" id="cd00165">
    <property type="entry name" value="S4"/>
    <property type="match status" value="1"/>
</dbReference>
<keyword evidence="6" id="KW-1185">Reference proteome</keyword>
<dbReference type="Proteomes" id="UP001151699">
    <property type="component" value="Chromosome A"/>
</dbReference>
<dbReference type="GO" id="GO:0003723">
    <property type="term" value="F:RNA binding"/>
    <property type="evidence" value="ECO:0007669"/>
    <property type="project" value="UniProtKB-KW"/>
</dbReference>
<dbReference type="OrthoDB" id="10064428at2759"/>
<dbReference type="InterPro" id="IPR047048">
    <property type="entry name" value="TlyA"/>
</dbReference>
<dbReference type="InterPro" id="IPR029063">
    <property type="entry name" value="SAM-dependent_MTases_sf"/>
</dbReference>
<dbReference type="AlphaFoldDB" id="A0A9Q0N6X2"/>
<accession>A0A9Q0N6X2</accession>
<evidence type="ECO:0000259" key="4">
    <source>
        <dbReference type="SMART" id="SM00363"/>
    </source>
</evidence>
<dbReference type="Gene3D" id="3.40.50.150">
    <property type="entry name" value="Vaccinia Virus protein VP39"/>
    <property type="match status" value="1"/>
</dbReference>
<dbReference type="Gene3D" id="3.10.290.10">
    <property type="entry name" value="RNA-binding S4 domain"/>
    <property type="match status" value="1"/>
</dbReference>
<dbReference type="PIRSF" id="PIRSF005578">
    <property type="entry name" value="TlyA"/>
    <property type="match status" value="1"/>
</dbReference>
<feature type="domain" description="RNA-binding S4" evidence="4">
    <location>
        <begin position="4"/>
        <end position="70"/>
    </location>
</feature>
<evidence type="ECO:0000256" key="1">
    <source>
        <dbReference type="ARBA" id="ARBA00022884"/>
    </source>
</evidence>
<dbReference type="Pfam" id="PF01728">
    <property type="entry name" value="FtsJ"/>
    <property type="match status" value="1"/>
</dbReference>
<evidence type="ECO:0000313" key="6">
    <source>
        <dbReference type="Proteomes" id="UP001151699"/>
    </source>
</evidence>
<gene>
    <name evidence="5" type="primary">tlyA</name>
    <name evidence="5" type="ORF">Bhyg_00056</name>
</gene>
<evidence type="ECO:0000313" key="5">
    <source>
        <dbReference type="EMBL" id="KAJ6644861.1"/>
    </source>
</evidence>
<evidence type="ECO:0000256" key="3">
    <source>
        <dbReference type="PROSITE-ProRule" id="PRU00182"/>
    </source>
</evidence>
<name>A0A9Q0N6X2_9DIPT</name>
<dbReference type="InterPro" id="IPR002942">
    <property type="entry name" value="S4_RNA-bd"/>
</dbReference>
<dbReference type="EMBL" id="WJQU01000001">
    <property type="protein sequence ID" value="KAJ6644861.1"/>
    <property type="molecule type" value="Genomic_DNA"/>
</dbReference>
<dbReference type="GO" id="GO:0032259">
    <property type="term" value="P:methylation"/>
    <property type="evidence" value="ECO:0007669"/>
    <property type="project" value="InterPro"/>
</dbReference>
<dbReference type="CDD" id="cd02440">
    <property type="entry name" value="AdoMet_MTases"/>
    <property type="match status" value="1"/>
</dbReference>
<dbReference type="PROSITE" id="PS50889">
    <property type="entry name" value="S4"/>
    <property type="match status" value="1"/>
</dbReference>
<dbReference type="Pfam" id="PF01479">
    <property type="entry name" value="S4"/>
    <property type="match status" value="1"/>
</dbReference>
<dbReference type="PANTHER" id="PTHR32319:SF0">
    <property type="entry name" value="BACTERIAL HEMOLYSIN-LIKE PROTEIN"/>
    <property type="match status" value="1"/>
</dbReference>
<dbReference type="SMART" id="SM00363">
    <property type="entry name" value="S4"/>
    <property type="match status" value="1"/>
</dbReference>
<dbReference type="InterPro" id="IPR004538">
    <property type="entry name" value="Hemolysin_A/TlyA"/>
</dbReference>
<evidence type="ECO:0000256" key="2">
    <source>
        <dbReference type="ARBA" id="ARBA00029460"/>
    </source>
</evidence>
<sequence>MAKIRLDQYLVQTKLVDNVTLARSLIIQGKVYINQQVNTKAGTQVTPTSCMVTIKYPKHDYVSRGALKLLRALEHFQVNPQDLICLDIGSSTGGFTEVLLRKKAQKVFAVDVGYGELHYKLRNNPRVSLLERTNARYLTTQQITSPPDLIVCDASFISLTTILPASLKLGSEKCKLIALIKPQFEVTKEEVGNGGIVRDPLLHHRVCNHIKQWLEDYNFYVYGIIPSPILGTKGNQEFLIYGKQRDKKYNPKLD</sequence>
<dbReference type="GO" id="GO:0008168">
    <property type="term" value="F:methyltransferase activity"/>
    <property type="evidence" value="ECO:0007669"/>
    <property type="project" value="InterPro"/>
</dbReference>
<keyword evidence="1 3" id="KW-0694">RNA-binding</keyword>
<dbReference type="SUPFAM" id="SSF55174">
    <property type="entry name" value="Alpha-L RNA-binding motif"/>
    <property type="match status" value="1"/>
</dbReference>
<proteinExistence type="inferred from homology"/>